<evidence type="ECO:0000259" key="2">
    <source>
        <dbReference type="Pfam" id="PF03372"/>
    </source>
</evidence>
<evidence type="ECO:0000313" key="3">
    <source>
        <dbReference type="EMBL" id="EGN98084.1"/>
    </source>
</evidence>
<dbReference type="eggNOG" id="ENOG502QV0U">
    <property type="taxonomic scope" value="Eukaryota"/>
</dbReference>
<keyword evidence="4" id="KW-1185">Reference proteome</keyword>
<protein>
    <recommendedName>
        <fullName evidence="2">Endonuclease/exonuclease/phosphatase domain-containing protein</fullName>
    </recommendedName>
</protein>
<dbReference type="Gene3D" id="3.60.10.10">
    <property type="entry name" value="Endonuclease/exonuclease/phosphatase"/>
    <property type="match status" value="1"/>
</dbReference>
<dbReference type="Pfam" id="PF03372">
    <property type="entry name" value="Exo_endo_phos"/>
    <property type="match status" value="1"/>
</dbReference>
<dbReference type="STRING" id="936435.F8Q1A6"/>
<feature type="chain" id="PRO_5003382499" description="Endonuclease/exonuclease/phosphatase domain-containing protein" evidence="1">
    <location>
        <begin position="18"/>
        <end position="648"/>
    </location>
</feature>
<proteinExistence type="predicted"/>
<evidence type="ECO:0000313" key="4">
    <source>
        <dbReference type="Proteomes" id="UP000008063"/>
    </source>
</evidence>
<feature type="domain" description="Endonuclease/exonuclease/phosphatase" evidence="2">
    <location>
        <begin position="351"/>
        <end position="638"/>
    </location>
</feature>
<dbReference type="InterPro" id="IPR005135">
    <property type="entry name" value="Endo/exonuclease/phosphatase"/>
</dbReference>
<dbReference type="HOGENOM" id="CLU_003608_0_0_1"/>
<dbReference type="SUPFAM" id="SSF56219">
    <property type="entry name" value="DNase I-like"/>
    <property type="match status" value="1"/>
</dbReference>
<organism evidence="4">
    <name type="scientific">Serpula lacrymans var. lacrymans (strain S7.3)</name>
    <name type="common">Dry rot fungus</name>
    <dbReference type="NCBI Taxonomy" id="936435"/>
    <lineage>
        <taxon>Eukaryota</taxon>
        <taxon>Fungi</taxon>
        <taxon>Dikarya</taxon>
        <taxon>Basidiomycota</taxon>
        <taxon>Agaricomycotina</taxon>
        <taxon>Agaricomycetes</taxon>
        <taxon>Agaricomycetidae</taxon>
        <taxon>Boletales</taxon>
        <taxon>Coniophorineae</taxon>
        <taxon>Serpulaceae</taxon>
        <taxon>Serpula</taxon>
    </lineage>
</organism>
<reference evidence="4" key="1">
    <citation type="journal article" date="2011" name="Science">
        <title>The plant cell wall-decomposing machinery underlies the functional diversity of forest fungi.</title>
        <authorList>
            <person name="Eastwood D.C."/>
            <person name="Floudas D."/>
            <person name="Binder M."/>
            <person name="Majcherczyk A."/>
            <person name="Schneider P."/>
            <person name="Aerts A."/>
            <person name="Asiegbu F.O."/>
            <person name="Baker S.E."/>
            <person name="Barry K."/>
            <person name="Bendiksby M."/>
            <person name="Blumentritt M."/>
            <person name="Coutinho P.M."/>
            <person name="Cullen D."/>
            <person name="de Vries R.P."/>
            <person name="Gathman A."/>
            <person name="Goodell B."/>
            <person name="Henrissat B."/>
            <person name="Ihrmark K."/>
            <person name="Kauserud H."/>
            <person name="Kohler A."/>
            <person name="LaButti K."/>
            <person name="Lapidus A."/>
            <person name="Lavin J.L."/>
            <person name="Lee Y.-H."/>
            <person name="Lindquist E."/>
            <person name="Lilly W."/>
            <person name="Lucas S."/>
            <person name="Morin E."/>
            <person name="Murat C."/>
            <person name="Oguiza J.A."/>
            <person name="Park J."/>
            <person name="Pisabarro A.G."/>
            <person name="Riley R."/>
            <person name="Rosling A."/>
            <person name="Salamov A."/>
            <person name="Schmidt O."/>
            <person name="Schmutz J."/>
            <person name="Skrede I."/>
            <person name="Stenlid J."/>
            <person name="Wiebenga A."/>
            <person name="Xie X."/>
            <person name="Kuees U."/>
            <person name="Hibbett D.S."/>
            <person name="Hoffmeister D."/>
            <person name="Hoegberg N."/>
            <person name="Martin F."/>
            <person name="Grigoriev I.V."/>
            <person name="Watkinson S.C."/>
        </authorList>
    </citation>
    <scope>NUCLEOTIDE SEQUENCE [LARGE SCALE GENOMIC DNA]</scope>
    <source>
        <strain evidence="4">strain S7.3</strain>
    </source>
</reference>
<dbReference type="PANTHER" id="PTHR42834">
    <property type="entry name" value="ENDONUCLEASE/EXONUCLEASE/PHOSPHATASE FAMILY PROTEIN (AFU_ORTHOLOGUE AFUA_3G09210)"/>
    <property type="match status" value="1"/>
</dbReference>
<feature type="signal peptide" evidence="1">
    <location>
        <begin position="1"/>
        <end position="17"/>
    </location>
</feature>
<dbReference type="GO" id="GO:0003824">
    <property type="term" value="F:catalytic activity"/>
    <property type="evidence" value="ECO:0007669"/>
    <property type="project" value="InterPro"/>
</dbReference>
<accession>F8Q1A6</accession>
<dbReference type="AlphaFoldDB" id="F8Q1A6"/>
<dbReference type="PANTHER" id="PTHR42834:SF1">
    <property type="entry name" value="ENDONUCLEASE_EXONUCLEASE_PHOSPHATASE FAMILY PROTEIN (AFU_ORTHOLOGUE AFUA_3G09210)"/>
    <property type="match status" value="1"/>
</dbReference>
<dbReference type="OMA" id="LWVTVKP"/>
<dbReference type="InterPro" id="IPR036691">
    <property type="entry name" value="Endo/exonu/phosph_ase_sf"/>
</dbReference>
<dbReference type="OrthoDB" id="47488at2759"/>
<evidence type="ECO:0000256" key="1">
    <source>
        <dbReference type="SAM" id="SignalP"/>
    </source>
</evidence>
<keyword evidence="1" id="KW-0732">Signal</keyword>
<sequence>MLLSLALVVILTSPALSTTIAEIQGHAFQSLYAGEKVTHLTGTVVAISKSGFYLAGHPVKDERVSTGLFVRSSASVSLGDSLSLSGTVSEYRSSRNDLSSTELISPSSILVTSSANTIAPILLGQDRSPPQGQLSALDVVAGPDAWLSVPNNVSQVDAGNESLKPQTYGLDFWESIEGMLVTVPSPVAIGFNDNYGEFWVHGAWNVTGKNSRGGLTMVLDLDGLPDANPEMVIIGRPLDDTTNPTVAMGTTLTDITGVVHFQYGYFYILPLTAPSVISSPTSAAPPTTISSSFDSCIITIGDYNVTQCLHFLYRYLGILLSCFLPVPLIPLKPESPLTQSQVENMAPTSSHMSAVASHIVSHLLSPDLLFLQEIQDDSGSTNNGIVSANTTLSNIVNAIMDMGGVAYAWVDVDPLNNMDGGEKGGNIRQAYLYNPDKLDLVPGSPTGNATEATAVVSDGSGGYTLSYNPGRIDPTNAAWKDSRKPLAAAWQTRNGDRLFSVNLQLTAKLDSSTTEGNTRPPINAWVAERMEQVAVVATFSQSLLASSPDASLIVGGDCNEYIYTTSVFAPLTALLSEVDSIATPPVPPEERYTYVYNGVTEQLDHMFVSAAVAGRGVSVQHIHVNNWAMNIAERASDHDPSVLEVKVC</sequence>
<dbReference type="InParanoid" id="F8Q1A6"/>
<dbReference type="Proteomes" id="UP000008063">
    <property type="component" value="Unassembled WGS sequence"/>
</dbReference>
<gene>
    <name evidence="3" type="ORF">SERLA73DRAFT_153271</name>
</gene>
<name>F8Q1A6_SERL3</name>
<dbReference type="EMBL" id="GL945481">
    <property type="protein sequence ID" value="EGN98084.1"/>
    <property type="molecule type" value="Genomic_DNA"/>
</dbReference>